<evidence type="ECO:0000313" key="4">
    <source>
        <dbReference type="EMBL" id="MDR6409106.1"/>
    </source>
</evidence>
<sequence length="363" mass="37756">MTAPMLAEREELRLKHDVVNTRLVGTHARYRRQRGTMSFVFVSFVLMALAFSAFSVDIGRYYLASSELQTAADAAAIAGARSLFTGNLNSTANWSAANASAASAVQLNASGGSTLTAATVQSGFWNLTGSPASMQSAAITPGAYDSPGVQVTVSRATGLNGGSLVFLFAPLFGVNDTPVTATAVAVVSAPGFVATGALYPVALAKCIFDQYWNTQTGSPKIDPSTGQAYTFQITNGTSYGGCLPGQWTSFQTNANDVPTVRGFMANGNPAQLSIGASIWIQPGVKTTIYSSVLPNIDVLLPVVQQVATSNATILGFAAFHIDSAVSAGGNNYIQGHLITRVNVSSGSPQNSLYGAYVAPRLAR</sequence>
<reference evidence="4 5" key="1">
    <citation type="submission" date="2023-07" db="EMBL/GenBank/DDBJ databases">
        <title>Sorghum-associated microbial communities from plants grown in Nebraska, USA.</title>
        <authorList>
            <person name="Schachtman D."/>
        </authorList>
    </citation>
    <scope>NUCLEOTIDE SEQUENCE [LARGE SCALE GENOMIC DNA]</scope>
    <source>
        <strain evidence="4 5">DS1316</strain>
    </source>
</reference>
<feature type="transmembrane region" description="Helical" evidence="1">
    <location>
        <begin position="39"/>
        <end position="63"/>
    </location>
</feature>
<keyword evidence="1" id="KW-0472">Membrane</keyword>
<dbReference type="Pfam" id="PF09977">
    <property type="entry name" value="Tad_C"/>
    <property type="match status" value="1"/>
</dbReference>
<feature type="domain" description="Putative Flp pilus-assembly TadG-like N-terminal" evidence="3">
    <location>
        <begin position="35"/>
        <end position="81"/>
    </location>
</feature>
<dbReference type="InterPro" id="IPR018705">
    <property type="entry name" value="DUF2134_membrane"/>
</dbReference>
<keyword evidence="1" id="KW-1133">Transmembrane helix</keyword>
<evidence type="ECO:0000313" key="5">
    <source>
        <dbReference type="Proteomes" id="UP001264340"/>
    </source>
</evidence>
<proteinExistence type="predicted"/>
<dbReference type="InterPro" id="IPR028087">
    <property type="entry name" value="Tad_N"/>
</dbReference>
<accession>A0ABU1LRF2</accession>
<evidence type="ECO:0000259" key="2">
    <source>
        <dbReference type="Pfam" id="PF09977"/>
    </source>
</evidence>
<protein>
    <submittedName>
        <fullName evidence="4">Flp pilus assembly protein TadG</fullName>
    </submittedName>
</protein>
<feature type="domain" description="DUF2134" evidence="2">
    <location>
        <begin position="86"/>
        <end position="185"/>
    </location>
</feature>
<dbReference type="Proteomes" id="UP001264340">
    <property type="component" value="Unassembled WGS sequence"/>
</dbReference>
<name>A0ABU1LRF2_9BURK</name>
<organism evidence="4 5">
    <name type="scientific">Paraburkholderia terricola</name>
    <dbReference type="NCBI Taxonomy" id="169427"/>
    <lineage>
        <taxon>Bacteria</taxon>
        <taxon>Pseudomonadati</taxon>
        <taxon>Pseudomonadota</taxon>
        <taxon>Betaproteobacteria</taxon>
        <taxon>Burkholderiales</taxon>
        <taxon>Burkholderiaceae</taxon>
        <taxon>Paraburkholderia</taxon>
    </lineage>
</organism>
<dbReference type="EMBL" id="JAVDRP010000004">
    <property type="protein sequence ID" value="MDR6409106.1"/>
    <property type="molecule type" value="Genomic_DNA"/>
</dbReference>
<keyword evidence="1" id="KW-0812">Transmembrane</keyword>
<dbReference type="RefSeq" id="WP_310120502.1">
    <property type="nucleotide sequence ID" value="NZ_JAVDQV010000007.1"/>
</dbReference>
<dbReference type="Pfam" id="PF13400">
    <property type="entry name" value="Tad"/>
    <property type="match status" value="1"/>
</dbReference>
<gene>
    <name evidence="4" type="ORF">J2804_002510</name>
</gene>
<comment type="caution">
    <text evidence="4">The sequence shown here is derived from an EMBL/GenBank/DDBJ whole genome shotgun (WGS) entry which is preliminary data.</text>
</comment>
<keyword evidence="5" id="KW-1185">Reference proteome</keyword>
<evidence type="ECO:0000256" key="1">
    <source>
        <dbReference type="SAM" id="Phobius"/>
    </source>
</evidence>
<evidence type="ECO:0000259" key="3">
    <source>
        <dbReference type="Pfam" id="PF13400"/>
    </source>
</evidence>